<dbReference type="Pfam" id="PF00990">
    <property type="entry name" value="GGDEF"/>
    <property type="match status" value="1"/>
</dbReference>
<dbReference type="Proteomes" id="UP000429229">
    <property type="component" value="Unassembled WGS sequence"/>
</dbReference>
<dbReference type="GO" id="GO:0052621">
    <property type="term" value="F:diguanylate cyclase activity"/>
    <property type="evidence" value="ECO:0007669"/>
    <property type="project" value="UniProtKB-EC"/>
</dbReference>
<dbReference type="FunFam" id="3.30.70.270:FF:000001">
    <property type="entry name" value="Diguanylate cyclase domain protein"/>
    <property type="match status" value="1"/>
</dbReference>
<comment type="catalytic activity">
    <reaction evidence="2">
        <text>2 GTP = 3',3'-c-di-GMP + 2 diphosphate</text>
        <dbReference type="Rhea" id="RHEA:24898"/>
        <dbReference type="ChEBI" id="CHEBI:33019"/>
        <dbReference type="ChEBI" id="CHEBI:37565"/>
        <dbReference type="ChEBI" id="CHEBI:58805"/>
        <dbReference type="EC" id="2.7.7.65"/>
    </reaction>
</comment>
<dbReference type="SUPFAM" id="SSF55073">
    <property type="entry name" value="Nucleotide cyclase"/>
    <property type="match status" value="1"/>
</dbReference>
<keyword evidence="3" id="KW-0812">Transmembrane</keyword>
<feature type="domain" description="GGDEF" evidence="4">
    <location>
        <begin position="262"/>
        <end position="397"/>
    </location>
</feature>
<evidence type="ECO:0000256" key="2">
    <source>
        <dbReference type="ARBA" id="ARBA00034247"/>
    </source>
</evidence>
<dbReference type="OrthoDB" id="9812260at2"/>
<evidence type="ECO:0000313" key="5">
    <source>
        <dbReference type="EMBL" id="MXP09737.1"/>
    </source>
</evidence>
<comment type="caution">
    <text evidence="5">The sequence shown here is derived from an EMBL/GenBank/DDBJ whole genome shotgun (WGS) entry which is preliminary data.</text>
</comment>
<accession>A0A6I4U640</accession>
<dbReference type="GO" id="GO:0005886">
    <property type="term" value="C:plasma membrane"/>
    <property type="evidence" value="ECO:0007669"/>
    <property type="project" value="TreeGrafter"/>
</dbReference>
<dbReference type="PANTHER" id="PTHR45138:SF9">
    <property type="entry name" value="DIGUANYLATE CYCLASE DGCM-RELATED"/>
    <property type="match status" value="1"/>
</dbReference>
<sequence>MNAFSLPDPIAAAVDDAIDRDLAHSQWSEGLREFHHREMMAKRLKEVRFIHIFAFVFGVACLILDEMVGLLTEGLLMRVGLCGLVFGPAICLPRSNRNWLETVRGVAPPVVAALSVSILAEVGPTDHADRYLMAGGFYITAAIMILPLRMKEHILLAAFGFAALMAPALMAGRAFANPYDDLPVYLLLCCVGPLALAYRMARLRDRNFLLVVQARLAQDKLMRNNALLRRLSDEDGLTGILNRRGFTQRFDDAYAQTLATNETLAVFMIDIDHFKRFNDSYGHPAGDKCLIQVADGLSRRIEDEDALIGRFGGEEFIAAWRGGSLEDAEAIAVGLRQAVSEVRVEDHGQRLPAITASVGWTAIAGKRPHLSTLVNRADKALYRAKQAGRNRVMQFTRKMLPGSD</sequence>
<keyword evidence="3" id="KW-1133">Transmembrane helix</keyword>
<feature type="transmembrane region" description="Helical" evidence="3">
    <location>
        <begin position="182"/>
        <end position="201"/>
    </location>
</feature>
<dbReference type="GO" id="GO:1902201">
    <property type="term" value="P:negative regulation of bacterial-type flagellum-dependent cell motility"/>
    <property type="evidence" value="ECO:0007669"/>
    <property type="project" value="TreeGrafter"/>
</dbReference>
<reference evidence="5 6" key="1">
    <citation type="submission" date="2019-12" db="EMBL/GenBank/DDBJ databases">
        <title>Genomic-based taxomic classification of the family Erythrobacteraceae.</title>
        <authorList>
            <person name="Xu L."/>
        </authorList>
    </citation>
    <scope>NUCLEOTIDE SEQUENCE [LARGE SCALE GENOMIC DNA]</scope>
    <source>
        <strain evidence="5 6">LMG 29519</strain>
    </source>
</reference>
<dbReference type="RefSeq" id="WP_160616412.1">
    <property type="nucleotide sequence ID" value="NZ_WTYR01000001.1"/>
</dbReference>
<name>A0A6I4U640_9SPHN</name>
<feature type="transmembrane region" description="Helical" evidence="3">
    <location>
        <begin position="131"/>
        <end position="148"/>
    </location>
</feature>
<feature type="transmembrane region" description="Helical" evidence="3">
    <location>
        <begin position="49"/>
        <end position="69"/>
    </location>
</feature>
<dbReference type="EC" id="2.7.7.65" evidence="1"/>
<dbReference type="EMBL" id="WTYR01000001">
    <property type="protein sequence ID" value="MXP09737.1"/>
    <property type="molecule type" value="Genomic_DNA"/>
</dbReference>
<dbReference type="PANTHER" id="PTHR45138">
    <property type="entry name" value="REGULATORY COMPONENTS OF SENSORY TRANSDUCTION SYSTEM"/>
    <property type="match status" value="1"/>
</dbReference>
<dbReference type="Gene3D" id="3.30.70.270">
    <property type="match status" value="1"/>
</dbReference>
<dbReference type="InterPro" id="IPR029787">
    <property type="entry name" value="Nucleotide_cyclase"/>
</dbReference>
<dbReference type="InterPro" id="IPR000160">
    <property type="entry name" value="GGDEF_dom"/>
</dbReference>
<keyword evidence="6" id="KW-1185">Reference proteome</keyword>
<evidence type="ECO:0000313" key="6">
    <source>
        <dbReference type="Proteomes" id="UP000429229"/>
    </source>
</evidence>
<dbReference type="InterPro" id="IPR050469">
    <property type="entry name" value="Diguanylate_Cyclase"/>
</dbReference>
<evidence type="ECO:0000256" key="1">
    <source>
        <dbReference type="ARBA" id="ARBA00012528"/>
    </source>
</evidence>
<keyword evidence="3" id="KW-0472">Membrane</keyword>
<dbReference type="SMART" id="SM00267">
    <property type="entry name" value="GGDEF"/>
    <property type="match status" value="1"/>
</dbReference>
<dbReference type="GO" id="GO:0043709">
    <property type="term" value="P:cell adhesion involved in single-species biofilm formation"/>
    <property type="evidence" value="ECO:0007669"/>
    <property type="project" value="TreeGrafter"/>
</dbReference>
<protein>
    <recommendedName>
        <fullName evidence="1">diguanylate cyclase</fullName>
        <ecNumber evidence="1">2.7.7.65</ecNumber>
    </recommendedName>
</protein>
<dbReference type="NCBIfam" id="TIGR00254">
    <property type="entry name" value="GGDEF"/>
    <property type="match status" value="1"/>
</dbReference>
<organism evidence="5 6">
    <name type="scientific">Alteriqipengyuania halimionae</name>
    <dbReference type="NCBI Taxonomy" id="1926630"/>
    <lineage>
        <taxon>Bacteria</taxon>
        <taxon>Pseudomonadati</taxon>
        <taxon>Pseudomonadota</taxon>
        <taxon>Alphaproteobacteria</taxon>
        <taxon>Sphingomonadales</taxon>
        <taxon>Erythrobacteraceae</taxon>
        <taxon>Alteriqipengyuania</taxon>
    </lineage>
</organism>
<evidence type="ECO:0000256" key="3">
    <source>
        <dbReference type="SAM" id="Phobius"/>
    </source>
</evidence>
<evidence type="ECO:0000259" key="4">
    <source>
        <dbReference type="PROSITE" id="PS50887"/>
    </source>
</evidence>
<dbReference type="InterPro" id="IPR043128">
    <property type="entry name" value="Rev_trsase/Diguanyl_cyclase"/>
</dbReference>
<dbReference type="AlphaFoldDB" id="A0A6I4U640"/>
<dbReference type="CDD" id="cd01949">
    <property type="entry name" value="GGDEF"/>
    <property type="match status" value="1"/>
</dbReference>
<dbReference type="PROSITE" id="PS50887">
    <property type="entry name" value="GGDEF"/>
    <property type="match status" value="1"/>
</dbReference>
<gene>
    <name evidence="5" type="ORF">GRI68_06050</name>
</gene>
<proteinExistence type="predicted"/>
<feature type="transmembrane region" description="Helical" evidence="3">
    <location>
        <begin position="155"/>
        <end position="176"/>
    </location>
</feature>